<evidence type="ECO:0000256" key="5">
    <source>
        <dbReference type="ARBA" id="ARBA00023242"/>
    </source>
</evidence>
<evidence type="ECO:0000313" key="8">
    <source>
        <dbReference type="EMBL" id="KAG0525221.1"/>
    </source>
</evidence>
<evidence type="ECO:0000256" key="4">
    <source>
        <dbReference type="ARBA" id="ARBA00023163"/>
    </source>
</evidence>
<evidence type="ECO:0000313" key="9">
    <source>
        <dbReference type="Proteomes" id="UP000807115"/>
    </source>
</evidence>
<dbReference type="OrthoDB" id="10072024at2759"/>
<protein>
    <recommendedName>
        <fullName evidence="7">MBD domain-containing protein</fullName>
    </recommendedName>
</protein>
<dbReference type="GO" id="GO:0005634">
    <property type="term" value="C:nucleus"/>
    <property type="evidence" value="ECO:0007669"/>
    <property type="project" value="UniProtKB-SubCell"/>
</dbReference>
<comment type="subcellular location">
    <subcellularLocation>
        <location evidence="1">Nucleus</location>
    </subcellularLocation>
</comment>
<sequence>MSSTGAARPMVETRRSARRSGSGALPADGAPSEPASDLSGKNNGLVISDDNTLKQTVEVGKQERQGKEVLVVEELDELNEDSGSLDEPPGWLPDGWIMEVCQEVNGSIYQYYTSPMSGYTFTSKMDTLHYLFSGVEERTLELQASVEDNELHKSHTWLPRGWVIEVRAGGKKMDKMYKFYVHLPTRKRFLSKAEVLHFVNKGMVSTCDMDVLCDTSTDDNILAQVEFSPDGLPDGWVKETIFRKCNDGIRKDPYYTDPVSRRVFRTLKSVLSYLGTGEISKHSYLPRRNVIDMYSFDKCADLPKSMLKRLKAEGQTKKKFMRALVLDKELSNGQTSNHSEGAIGLTQSDPEGDKFGSVEATWEKGISSETMKRRRGRPKKILKQTNDSISDRDKGEHIEAKEDVDISGGKDLRNVKTSEHTETQNSMMIIKEVNNNNTAENKLSKTVGDKSDLVTGMALHKQENVRLTEVSEKATFSTVHKFYKRRNCNQTLGSRKR</sequence>
<dbReference type="EMBL" id="CM027685">
    <property type="protein sequence ID" value="KAG0525221.1"/>
    <property type="molecule type" value="Genomic_DNA"/>
</dbReference>
<keyword evidence="4" id="KW-0804">Transcription</keyword>
<feature type="domain" description="MBD" evidence="7">
    <location>
        <begin position="222"/>
        <end position="303"/>
    </location>
</feature>
<feature type="domain" description="MBD" evidence="7">
    <location>
        <begin position="82"/>
        <end position="151"/>
    </location>
</feature>
<dbReference type="GO" id="GO:0003677">
    <property type="term" value="F:DNA binding"/>
    <property type="evidence" value="ECO:0007669"/>
    <property type="project" value="UniProtKB-KW"/>
</dbReference>
<feature type="region of interest" description="Disordered" evidence="6">
    <location>
        <begin position="331"/>
        <end position="350"/>
    </location>
</feature>
<dbReference type="InterPro" id="IPR038945">
    <property type="entry name" value="MBD13-like"/>
</dbReference>
<dbReference type="PANTHER" id="PTHR34067">
    <property type="entry name" value="OS04G0193200 PROTEIN"/>
    <property type="match status" value="1"/>
</dbReference>
<dbReference type="InterPro" id="IPR001739">
    <property type="entry name" value="Methyl_CpG_DNA-bd"/>
</dbReference>
<keyword evidence="2" id="KW-0805">Transcription regulation</keyword>
<evidence type="ECO:0000256" key="3">
    <source>
        <dbReference type="ARBA" id="ARBA00023125"/>
    </source>
</evidence>
<reference evidence="8" key="2">
    <citation type="submission" date="2020-10" db="EMBL/GenBank/DDBJ databases">
        <authorList>
            <person name="Cooper E.A."/>
            <person name="Brenton Z.W."/>
            <person name="Flinn B.S."/>
            <person name="Jenkins J."/>
            <person name="Shu S."/>
            <person name="Flowers D."/>
            <person name="Luo F."/>
            <person name="Wang Y."/>
            <person name="Xia P."/>
            <person name="Barry K."/>
            <person name="Daum C."/>
            <person name="Lipzen A."/>
            <person name="Yoshinaga Y."/>
            <person name="Schmutz J."/>
            <person name="Saski C."/>
            <person name="Vermerris W."/>
            <person name="Kresovich S."/>
        </authorList>
    </citation>
    <scope>NUCLEOTIDE SEQUENCE</scope>
</reference>
<dbReference type="InterPro" id="IPR016177">
    <property type="entry name" value="DNA-bd_dom_sf"/>
</dbReference>
<keyword evidence="3" id="KW-0238">DNA-binding</keyword>
<feature type="compositionally biased region" description="Polar residues" evidence="6">
    <location>
        <begin position="331"/>
        <end position="349"/>
    </location>
</feature>
<accession>A0A921UC79</accession>
<comment type="caution">
    <text evidence="8">The sequence shown here is derived from an EMBL/GenBank/DDBJ whole genome shotgun (WGS) entry which is preliminary data.</text>
</comment>
<dbReference type="Gene3D" id="3.30.890.10">
    <property type="entry name" value="Methyl-cpg-binding Protein 2, Chain A"/>
    <property type="match status" value="3"/>
</dbReference>
<evidence type="ECO:0000256" key="1">
    <source>
        <dbReference type="ARBA" id="ARBA00004123"/>
    </source>
</evidence>
<keyword evidence="5" id="KW-0539">Nucleus</keyword>
<feature type="region of interest" description="Disordered" evidence="6">
    <location>
        <begin position="1"/>
        <end position="49"/>
    </location>
</feature>
<evidence type="ECO:0000256" key="6">
    <source>
        <dbReference type="SAM" id="MobiDB-lite"/>
    </source>
</evidence>
<dbReference type="Proteomes" id="UP000807115">
    <property type="component" value="Chromosome 6"/>
</dbReference>
<evidence type="ECO:0000259" key="7">
    <source>
        <dbReference type="PROSITE" id="PS50982"/>
    </source>
</evidence>
<dbReference type="SUPFAM" id="SSF54171">
    <property type="entry name" value="DNA-binding domain"/>
    <property type="match status" value="3"/>
</dbReference>
<dbReference type="AlphaFoldDB" id="A0A921UC79"/>
<gene>
    <name evidence="8" type="ORF">BDA96_06G037200</name>
</gene>
<dbReference type="PANTHER" id="PTHR34067:SF9">
    <property type="entry name" value="OS04G0266400 PROTEIN"/>
    <property type="match status" value="1"/>
</dbReference>
<dbReference type="PROSITE" id="PS50982">
    <property type="entry name" value="MBD"/>
    <property type="match status" value="2"/>
</dbReference>
<name>A0A921UC79_SORBI</name>
<organism evidence="8 9">
    <name type="scientific">Sorghum bicolor</name>
    <name type="common">Sorghum</name>
    <name type="synonym">Sorghum vulgare</name>
    <dbReference type="NCBI Taxonomy" id="4558"/>
    <lineage>
        <taxon>Eukaryota</taxon>
        <taxon>Viridiplantae</taxon>
        <taxon>Streptophyta</taxon>
        <taxon>Embryophyta</taxon>
        <taxon>Tracheophyta</taxon>
        <taxon>Spermatophyta</taxon>
        <taxon>Magnoliopsida</taxon>
        <taxon>Liliopsida</taxon>
        <taxon>Poales</taxon>
        <taxon>Poaceae</taxon>
        <taxon>PACMAD clade</taxon>
        <taxon>Panicoideae</taxon>
        <taxon>Andropogonodae</taxon>
        <taxon>Andropogoneae</taxon>
        <taxon>Sorghinae</taxon>
        <taxon>Sorghum</taxon>
    </lineage>
</organism>
<proteinExistence type="predicted"/>
<evidence type="ECO:0000256" key="2">
    <source>
        <dbReference type="ARBA" id="ARBA00023015"/>
    </source>
</evidence>
<reference evidence="8" key="1">
    <citation type="journal article" date="2019" name="BMC Genomics">
        <title>A new reference genome for Sorghum bicolor reveals high levels of sequence similarity between sweet and grain genotypes: implications for the genetics of sugar metabolism.</title>
        <authorList>
            <person name="Cooper E.A."/>
            <person name="Brenton Z.W."/>
            <person name="Flinn B.S."/>
            <person name="Jenkins J."/>
            <person name="Shu S."/>
            <person name="Flowers D."/>
            <person name="Luo F."/>
            <person name="Wang Y."/>
            <person name="Xia P."/>
            <person name="Barry K."/>
            <person name="Daum C."/>
            <person name="Lipzen A."/>
            <person name="Yoshinaga Y."/>
            <person name="Schmutz J."/>
            <person name="Saski C."/>
            <person name="Vermerris W."/>
            <person name="Kresovich S."/>
        </authorList>
    </citation>
    <scope>NUCLEOTIDE SEQUENCE</scope>
</reference>